<proteinExistence type="predicted"/>
<accession>A0A428SIQ2</accession>
<sequence length="427" mass="48583">MTISTSHPQLPLYRDHGPRVQQAYPNKLSPLPSLPAQQPSEPEPGEAWPDAYGHLSELLKEMKELRARLSCQRPDAAQSFDKGLPTDSQLACRCTSTAPNPLTADGEDEIDPLAASTHRGVQDRHKYYRPIHCALVIRDSKGARRSKSYEKDIHLYFDQHGFRGFDINLEETQQVINFKPHHYLFLRVHSLAKFATAIRLPTNGVRITAEFRHIVEKVEVRDDSNHLGSATNFNKPCPTPDWYIDLPPDKLPTSIIRFTASSGEEVLFRPQDSPPDPEAPTTRNSDAPHDGENVESQSPLRFATSVDNPLQSTHLWSQPELDRMRKTIKSGGLVDPKDFPKRTKRAVQDRVRNERKKLKIKKPHRKIYTREKAVKVASMVNNGDNWNHIVEAVGSAHEQEIHAEYLNIKMGRPQDADERMMGFLEEK</sequence>
<dbReference type="Proteomes" id="UP000287144">
    <property type="component" value="Unassembled WGS sequence"/>
</dbReference>
<comment type="caution">
    <text evidence="2">The sequence shown here is derived from an EMBL/GenBank/DDBJ whole genome shotgun (WGS) entry which is preliminary data.</text>
</comment>
<dbReference type="EMBL" id="NKCK01000242">
    <property type="protein sequence ID" value="RSL89662.1"/>
    <property type="molecule type" value="Genomic_DNA"/>
</dbReference>
<evidence type="ECO:0000256" key="1">
    <source>
        <dbReference type="SAM" id="MobiDB-lite"/>
    </source>
</evidence>
<name>A0A428SIQ2_9HYPO</name>
<gene>
    <name evidence="2" type="ORF">CEP52_014835</name>
</gene>
<feature type="region of interest" description="Disordered" evidence="1">
    <location>
        <begin position="266"/>
        <end position="298"/>
    </location>
</feature>
<feature type="compositionally biased region" description="Low complexity" evidence="1">
    <location>
        <begin position="28"/>
        <end position="40"/>
    </location>
</feature>
<feature type="region of interest" description="Disordered" evidence="1">
    <location>
        <begin position="1"/>
        <end position="50"/>
    </location>
</feature>
<dbReference type="AlphaFoldDB" id="A0A428SIQ2"/>
<evidence type="ECO:0000313" key="2">
    <source>
        <dbReference type="EMBL" id="RSL89662.1"/>
    </source>
</evidence>
<reference evidence="2 3" key="1">
    <citation type="submission" date="2017-06" db="EMBL/GenBank/DDBJ databases">
        <title>Comparative genomic analysis of Ambrosia Fusariam Clade fungi.</title>
        <authorList>
            <person name="Stajich J.E."/>
            <person name="Carrillo J."/>
            <person name="Kijimoto T."/>
            <person name="Eskalen A."/>
            <person name="O'Donnell K."/>
            <person name="Kasson M."/>
        </authorList>
    </citation>
    <scope>NUCLEOTIDE SEQUENCE [LARGE SCALE GENOMIC DNA]</scope>
    <source>
        <strain evidence="2 3">NRRL62579</strain>
    </source>
</reference>
<organism evidence="2 3">
    <name type="scientific">Fusarium oligoseptatum</name>
    <dbReference type="NCBI Taxonomy" id="2604345"/>
    <lineage>
        <taxon>Eukaryota</taxon>
        <taxon>Fungi</taxon>
        <taxon>Dikarya</taxon>
        <taxon>Ascomycota</taxon>
        <taxon>Pezizomycotina</taxon>
        <taxon>Sordariomycetes</taxon>
        <taxon>Hypocreomycetidae</taxon>
        <taxon>Hypocreales</taxon>
        <taxon>Nectriaceae</taxon>
        <taxon>Fusarium</taxon>
        <taxon>Fusarium solani species complex</taxon>
    </lineage>
</organism>
<keyword evidence="3" id="KW-1185">Reference proteome</keyword>
<evidence type="ECO:0000313" key="3">
    <source>
        <dbReference type="Proteomes" id="UP000287144"/>
    </source>
</evidence>
<protein>
    <submittedName>
        <fullName evidence="2">Uncharacterized protein</fullName>
    </submittedName>
</protein>